<organism evidence="7 8">
    <name type="scientific">Endosaccharibacter trunci</name>
    <dbReference type="NCBI Taxonomy" id="2812733"/>
    <lineage>
        <taxon>Bacteria</taxon>
        <taxon>Pseudomonadati</taxon>
        <taxon>Pseudomonadota</taxon>
        <taxon>Alphaproteobacteria</taxon>
        <taxon>Acetobacterales</taxon>
        <taxon>Acetobacteraceae</taxon>
        <taxon>Endosaccharibacter</taxon>
    </lineage>
</organism>
<dbReference type="InterPro" id="IPR018905">
    <property type="entry name" value="A-galactase_NEW3"/>
</dbReference>
<dbReference type="InterPro" id="IPR013783">
    <property type="entry name" value="Ig-like_fold"/>
</dbReference>
<evidence type="ECO:0000256" key="2">
    <source>
        <dbReference type="ARBA" id="ARBA00022801"/>
    </source>
</evidence>
<dbReference type="Pfam" id="PF10633">
    <property type="entry name" value="NPCBM_assoc"/>
    <property type="match status" value="1"/>
</dbReference>
<evidence type="ECO:0000259" key="6">
    <source>
        <dbReference type="PROSITE" id="PS51820"/>
    </source>
</evidence>
<dbReference type="Gene3D" id="3.40.50.1700">
    <property type="entry name" value="Glycoside hydrolase family 3 C-terminal domain"/>
    <property type="match status" value="1"/>
</dbReference>
<dbReference type="EMBL" id="JAMSKV010000005">
    <property type="protein sequence ID" value="MCQ8278345.1"/>
    <property type="molecule type" value="Genomic_DNA"/>
</dbReference>
<dbReference type="SUPFAM" id="SSF52279">
    <property type="entry name" value="Beta-D-glucan exohydrolase, C-terminal domain"/>
    <property type="match status" value="1"/>
</dbReference>
<dbReference type="PANTHER" id="PTHR42715">
    <property type="entry name" value="BETA-GLUCOSIDASE"/>
    <property type="match status" value="1"/>
</dbReference>
<dbReference type="PRINTS" id="PR00133">
    <property type="entry name" value="GLHYDRLASE3"/>
</dbReference>
<dbReference type="SUPFAM" id="SSF51445">
    <property type="entry name" value="(Trans)glycosidases"/>
    <property type="match status" value="1"/>
</dbReference>
<gene>
    <name evidence="7" type="ORF">NFI95_07760</name>
</gene>
<keyword evidence="8" id="KW-1185">Reference proteome</keyword>
<keyword evidence="4 5" id="KW-0326">Glycosidase</keyword>
<dbReference type="Proteomes" id="UP001524587">
    <property type="component" value="Unassembled WGS sequence"/>
</dbReference>
<keyword evidence="2 5" id="KW-0378">Hydrolase</keyword>
<dbReference type="InterPro" id="IPR017853">
    <property type="entry name" value="GH"/>
</dbReference>
<comment type="caution">
    <text evidence="7">The sequence shown here is derived from an EMBL/GenBank/DDBJ whole genome shotgun (WGS) entry which is preliminary data.</text>
</comment>
<dbReference type="PROSITE" id="PS51820">
    <property type="entry name" value="PA14"/>
    <property type="match status" value="1"/>
</dbReference>
<evidence type="ECO:0000256" key="3">
    <source>
        <dbReference type="ARBA" id="ARBA00023277"/>
    </source>
</evidence>
<evidence type="ECO:0000256" key="5">
    <source>
        <dbReference type="RuleBase" id="RU361161"/>
    </source>
</evidence>
<evidence type="ECO:0000313" key="7">
    <source>
        <dbReference type="EMBL" id="MCQ8278345.1"/>
    </source>
</evidence>
<evidence type="ECO:0000313" key="8">
    <source>
        <dbReference type="Proteomes" id="UP001524587"/>
    </source>
</evidence>
<accession>A0ABT1W640</accession>
<keyword evidence="3" id="KW-0119">Carbohydrate metabolism</keyword>
<dbReference type="InterPro" id="IPR036881">
    <property type="entry name" value="Glyco_hydro_3_C_sf"/>
</dbReference>
<dbReference type="Pfam" id="PF14310">
    <property type="entry name" value="Fn3-like"/>
    <property type="match status" value="1"/>
</dbReference>
<dbReference type="Pfam" id="PF01915">
    <property type="entry name" value="Glyco_hydro_3_C"/>
    <property type="match status" value="1"/>
</dbReference>
<dbReference type="InterPro" id="IPR019800">
    <property type="entry name" value="Glyco_hydro_3_AS"/>
</dbReference>
<evidence type="ECO:0000256" key="1">
    <source>
        <dbReference type="ARBA" id="ARBA00005336"/>
    </source>
</evidence>
<dbReference type="RefSeq" id="WP_422863818.1">
    <property type="nucleotide sequence ID" value="NZ_JAMSKV010000005.1"/>
</dbReference>
<dbReference type="InterPro" id="IPR050288">
    <property type="entry name" value="Cellulose_deg_GH3"/>
</dbReference>
<dbReference type="Pfam" id="PF00933">
    <property type="entry name" value="Glyco_hydro_3"/>
    <property type="match status" value="1"/>
</dbReference>
<dbReference type="Gene3D" id="2.60.40.10">
    <property type="entry name" value="Immunoglobulins"/>
    <property type="match status" value="1"/>
</dbReference>
<reference evidence="7 8" key="1">
    <citation type="submission" date="2022-06" db="EMBL/GenBank/DDBJ databases">
        <title>Endosaccharibacter gen. nov., sp. nov., endophytic bacteria isolated from sugarcane.</title>
        <authorList>
            <person name="Pitiwittayakul N."/>
            <person name="Yukphan P."/>
            <person name="Charoenyingcharoen P."/>
            <person name="Tanasupawat S."/>
        </authorList>
    </citation>
    <scope>NUCLEOTIDE SEQUENCE [LARGE SCALE GENOMIC DNA]</scope>
    <source>
        <strain evidence="7 8">KSS8</strain>
    </source>
</reference>
<dbReference type="PROSITE" id="PS00775">
    <property type="entry name" value="GLYCOSYL_HYDROL_F3"/>
    <property type="match status" value="1"/>
</dbReference>
<comment type="similarity">
    <text evidence="1 5">Belongs to the glycosyl hydrolase 3 family.</text>
</comment>
<dbReference type="InterPro" id="IPR036962">
    <property type="entry name" value="Glyco_hydro_3_N_sf"/>
</dbReference>
<dbReference type="InterPro" id="IPR037524">
    <property type="entry name" value="PA14/GLEYA"/>
</dbReference>
<dbReference type="Gene3D" id="3.20.20.300">
    <property type="entry name" value="Glycoside hydrolase, family 3, N-terminal domain"/>
    <property type="match status" value="1"/>
</dbReference>
<dbReference type="Gene3D" id="2.60.120.380">
    <property type="match status" value="1"/>
</dbReference>
<dbReference type="InterPro" id="IPR026891">
    <property type="entry name" value="Fn3-like"/>
</dbReference>
<dbReference type="InterPro" id="IPR002772">
    <property type="entry name" value="Glyco_hydro_3_C"/>
</dbReference>
<sequence length="921" mass="95839">MAGPIGNPAACPWLNPGLSVGARVDMLLAHMTVADEIALVQGNGSNEPYVFYTAPNPKLCLPGIGYEDGPAGAADGLTNVTQFPAGIALAATFSKTDALIYGITLGAEQSAKGSGADLGPTVNIDRDPRWGRTFESLSEDPALTAGIGAAEIEGIQSQRVMAQVKHFDAYNQETNRNTQAEDDIVSERTLHEIYQLAFRAAINDAGAGSLMCAYSSVNGFYSCESRSLLTGVLRNELNFKGLVMSDYGAVHDLSAATAGTDSEQPENTYFGAPLQAAVENGPISRAVLNAQVEPILYEMFRFNFFNDPPQGTTSAIATTPDHVATSNALAEAGSVLLKNRNALLPLKPGADIVVIGPAASAQVTSSGGGSAHVLPGPVVSPLQGIQAASTGSIAYQQGLPTDAQLTPIPSADLSTPYAPTNYGGSYSATLTPTESGLYIIGFNNPGSYNVASLTINGTTIINNPGTPPVSTYSAAIQLVAGRKYSLTLGGAGPTSSLVWATPSTLQSYVAPAVAAARAAKTAVVVVADDTESEAADRPNLSLPSAQDALIQAVEAVNPRTVVVVQAGAPITMPWLDGVGAVLDTWYPGQTGGTALADLLYGKTNPGGHLPITFPTSLSAIPTASPAQFPGQNNTVEYSEGLLVGYRWYDQNKVKPLFPFGYGLSYTSFKYSDLRVESGTVDGVTPVHVSATVTNTGKVAGSDAAQLYLGYPSAAGEPPRKLVDFQRVTLAPGESKRLSFTIRPSDEWWWNGNGWDETTGTYKVWVGDSSALADLPLTGSYAMDRGIGHRRVSVSAPRTFTAGASDTAVVTLSADGDQTLAGVDLSLAAPDGWRVQPTTATHFTNVPAGQRLSVAFRLTPPAGAVTRDVTLFGTADFASNGCYRVIDAQTTGPAQLARDAALGREGCKPAARHGGVQARLLK</sequence>
<proteinExistence type="inferred from homology"/>
<dbReference type="InterPro" id="IPR001764">
    <property type="entry name" value="Glyco_hydro_3_N"/>
</dbReference>
<dbReference type="GO" id="GO:0016787">
    <property type="term" value="F:hydrolase activity"/>
    <property type="evidence" value="ECO:0007669"/>
    <property type="project" value="UniProtKB-KW"/>
</dbReference>
<dbReference type="SMART" id="SM01217">
    <property type="entry name" value="Fn3_like"/>
    <property type="match status" value="1"/>
</dbReference>
<feature type="domain" description="PA14" evidence="6">
    <location>
        <begin position="372"/>
        <end position="523"/>
    </location>
</feature>
<name>A0ABT1W640_9PROT</name>
<protein>
    <submittedName>
        <fullName evidence="7">Glycoside hydrolase family 3 C-terminal domain-containing protein</fullName>
    </submittedName>
</protein>
<evidence type="ECO:0000256" key="4">
    <source>
        <dbReference type="ARBA" id="ARBA00023295"/>
    </source>
</evidence>
<dbReference type="PANTHER" id="PTHR42715:SF10">
    <property type="entry name" value="BETA-GLUCOSIDASE"/>
    <property type="match status" value="1"/>
</dbReference>